<protein>
    <recommendedName>
        <fullName evidence="3">XRE family transcriptional regulator</fullName>
    </recommendedName>
</protein>
<sequence length="344" mass="40421">MSSISDARSDSYQQIFFERLTRRFTSRSELVREVAQVLHVGRDAVYRRLRGDTALTADELMLLAQTYDVDTSIPQHNRPQVPILRYPESREFIHDEYDHFIHLQKRLNEMKKLPGGRFDFATPELPMYYELSLPMLRSFKVFMFGITSWNLEKWKTEQFSPDLISDRLHVIVEGVIRGHYTVPAREIWSVGVLDITLRQINYLDQVGRFADRAHIYQMYDELLLIIDHLEHMVRVGKRFPLGQQPTDQSPALRVYHNELSNTSNIVLVKSEARNFLFTTLVTPNYVATSDPQLCDEVQDWFDNLVEHGSALHSEAGKYAAQYFGQLRRQVQQHRERMKLRQTLF</sequence>
<reference evidence="1" key="1">
    <citation type="submission" date="2021-12" db="EMBL/GenBank/DDBJ databases">
        <authorList>
            <person name="Rodrigo-Torres L."/>
            <person name="Arahal R. D."/>
            <person name="Lucena T."/>
        </authorList>
    </citation>
    <scope>NUCLEOTIDE SEQUENCE</scope>
    <source>
        <strain evidence="1">CECT 8419</strain>
    </source>
</reference>
<organism evidence="1 2">
    <name type="scientific">Neolewinella maritima</name>
    <dbReference type="NCBI Taxonomy" id="1383882"/>
    <lineage>
        <taxon>Bacteria</taxon>
        <taxon>Pseudomonadati</taxon>
        <taxon>Bacteroidota</taxon>
        <taxon>Saprospiria</taxon>
        <taxon>Saprospirales</taxon>
        <taxon>Lewinellaceae</taxon>
        <taxon>Neolewinella</taxon>
    </lineage>
</organism>
<dbReference type="EMBL" id="CAKLPZ010000001">
    <property type="protein sequence ID" value="CAH0999646.1"/>
    <property type="molecule type" value="Genomic_DNA"/>
</dbReference>
<proteinExistence type="predicted"/>
<dbReference type="Proteomes" id="UP000837803">
    <property type="component" value="Unassembled WGS sequence"/>
</dbReference>
<evidence type="ECO:0008006" key="3">
    <source>
        <dbReference type="Google" id="ProtNLM"/>
    </source>
</evidence>
<gene>
    <name evidence="1" type="ORF">LEM8419_00946</name>
</gene>
<name>A0ABN8F4F4_9BACT</name>
<evidence type="ECO:0000313" key="1">
    <source>
        <dbReference type="EMBL" id="CAH0999646.1"/>
    </source>
</evidence>
<evidence type="ECO:0000313" key="2">
    <source>
        <dbReference type="Proteomes" id="UP000837803"/>
    </source>
</evidence>
<dbReference type="RefSeq" id="WP_238749852.1">
    <property type="nucleotide sequence ID" value="NZ_CAKLPZ010000001.1"/>
</dbReference>
<accession>A0ABN8F4F4</accession>
<keyword evidence="2" id="KW-1185">Reference proteome</keyword>
<comment type="caution">
    <text evidence="1">The sequence shown here is derived from an EMBL/GenBank/DDBJ whole genome shotgun (WGS) entry which is preliminary data.</text>
</comment>